<evidence type="ECO:0000313" key="1">
    <source>
        <dbReference type="EMBL" id="CAI3986816.1"/>
    </source>
</evidence>
<name>A0A9P1CAP1_9DINO</name>
<gene>
    <name evidence="1" type="ORF">C1SCF055_LOCUS14136</name>
</gene>
<reference evidence="1" key="1">
    <citation type="submission" date="2022-10" db="EMBL/GenBank/DDBJ databases">
        <authorList>
            <person name="Chen Y."/>
            <person name="Dougan E. K."/>
            <person name="Chan C."/>
            <person name="Rhodes N."/>
            <person name="Thang M."/>
        </authorList>
    </citation>
    <scope>NUCLEOTIDE SEQUENCE</scope>
</reference>
<evidence type="ECO:0000313" key="2">
    <source>
        <dbReference type="EMBL" id="CAL4774128.1"/>
    </source>
</evidence>
<organism evidence="1">
    <name type="scientific">Cladocopium goreaui</name>
    <dbReference type="NCBI Taxonomy" id="2562237"/>
    <lineage>
        <taxon>Eukaryota</taxon>
        <taxon>Sar</taxon>
        <taxon>Alveolata</taxon>
        <taxon>Dinophyceae</taxon>
        <taxon>Suessiales</taxon>
        <taxon>Symbiodiniaceae</taxon>
        <taxon>Cladocopium</taxon>
    </lineage>
</organism>
<proteinExistence type="predicted"/>
<dbReference type="Proteomes" id="UP001152797">
    <property type="component" value="Unassembled WGS sequence"/>
</dbReference>
<evidence type="ECO:0000313" key="3">
    <source>
        <dbReference type="Proteomes" id="UP001152797"/>
    </source>
</evidence>
<sequence>MLPPSPREVRKILQNADPAAQIPEQLLGSLADAIAAPGRIEITHTTACLSCGKAMAKYTAVPCHVLTCSGLAEATHAAMVCSRRKCPMRNKYVWSNFVAHEKGRHTWSAATARQDVAMLTTRFGVTWEWHAQFTRRIVHQHASFLGECRAHNFANHGVQHGHEKIANAWMKLQLLKRWPDISDQPFPLSDPFAAILHQHLAKYNALVSDLLLRSAGTPLVAIIDGNQKMTRRTCCEQMADLRSIAGGDLLYVQECDKTPGRKRSFCHTHDRPASVDCGVRIFKKHCVARGPQDLLRSKPAGMVDLAWPLHDWIRAQIHIQSKPSQTKETTEDLDIAEACDFVTCNTAKMSKRARRRSGGWLVACNETGGVIGFQEFFGGESLTQRAAFVSTLVHKYDSITTICHDDSCHLRRFMDRWFSSIPRLEVAADPDDEHTIEYAFNLPDGVPSRFRYEYHEGQPLLRFRVPNRTVEANDDFALTACALRVASRFAAPHAVIEFTDEGKAAFLGYQTLLNVRSNVQVHRDHVLRAWKLLQILHIMRDYWSNTEEDGAKGIVLPPASADLQSRVPEHIKCPQSQGLDHFPATQRFEPKPEIPSEDEATPTPKECLTGKAFDAAMAKGYNDAGLSVQLPASWMSDRDIFRRTVLRGKMEVTYGDLSLRKTETLDDGKKKKWQCPRTHGSKSSKLPWPFTPLESLKLQEPPSPSLSSLKFLRRMRSEWPSTTCSWIPAKSQCASGATAYKKKLIELPVGNGSRAKQQRSPGTRISSLRNSGVSTLAWVKTACRSHCAAAVSNTSKTV</sequence>
<dbReference type="AlphaFoldDB" id="A0A9P1CAP1"/>
<keyword evidence="3" id="KW-1185">Reference proteome</keyword>
<dbReference type="EMBL" id="CAMXCT020001112">
    <property type="protein sequence ID" value="CAL1140191.1"/>
    <property type="molecule type" value="Genomic_DNA"/>
</dbReference>
<accession>A0A9P1CAP1</accession>
<protein>
    <submittedName>
        <fullName evidence="1">Uncharacterized protein</fullName>
    </submittedName>
</protein>
<dbReference type="EMBL" id="CAMXCT030001112">
    <property type="protein sequence ID" value="CAL4774128.1"/>
    <property type="molecule type" value="Genomic_DNA"/>
</dbReference>
<reference evidence="2 3" key="2">
    <citation type="submission" date="2024-05" db="EMBL/GenBank/DDBJ databases">
        <authorList>
            <person name="Chen Y."/>
            <person name="Shah S."/>
            <person name="Dougan E. K."/>
            <person name="Thang M."/>
            <person name="Chan C."/>
        </authorList>
    </citation>
    <scope>NUCLEOTIDE SEQUENCE [LARGE SCALE GENOMIC DNA]</scope>
</reference>
<comment type="caution">
    <text evidence="1">The sequence shown here is derived from an EMBL/GenBank/DDBJ whole genome shotgun (WGS) entry which is preliminary data.</text>
</comment>
<dbReference type="EMBL" id="CAMXCT010001112">
    <property type="protein sequence ID" value="CAI3986816.1"/>
    <property type="molecule type" value="Genomic_DNA"/>
</dbReference>